<dbReference type="GeneTree" id="ENSGT00390000009552"/>
<dbReference type="Proteomes" id="UP000001595">
    <property type="component" value="Chromosome 17"/>
</dbReference>
<dbReference type="InterPro" id="IPR026073">
    <property type="entry name" value="GGNBP2"/>
</dbReference>
<dbReference type="AlphaFoldDB" id="A0A8I5YNT2"/>
<reference evidence="5" key="2">
    <citation type="submission" date="2025-08" db="UniProtKB">
        <authorList>
            <consortium name="Ensembl"/>
        </authorList>
    </citation>
    <scope>IDENTIFICATION</scope>
</reference>
<dbReference type="GO" id="GO:0005737">
    <property type="term" value="C:cytoplasm"/>
    <property type="evidence" value="ECO:0007669"/>
    <property type="project" value="TreeGrafter"/>
</dbReference>
<reference evidence="5" key="3">
    <citation type="submission" date="2025-09" db="UniProtKB">
        <authorList>
            <consortium name="Ensembl"/>
        </authorList>
    </citation>
    <scope>IDENTIFICATION</scope>
</reference>
<keyword evidence="4" id="KW-0175">Coiled coil</keyword>
<feature type="coiled-coil region" evidence="4">
    <location>
        <begin position="181"/>
        <end position="214"/>
    </location>
</feature>
<reference evidence="5 6" key="1">
    <citation type="submission" date="2008-02" db="EMBL/GenBank/DDBJ databases">
        <title>A 6x draft sequence assembly of the Pongo pygmaeus abelii genome.</title>
        <authorList>
            <person name="Wilson R.K."/>
            <person name="Mardis E."/>
        </authorList>
    </citation>
    <scope>NUCLEOTIDE SEQUENCE [LARGE SCALE GENOMIC DNA]</scope>
</reference>
<name>A0A8I5YNT2_PONAB</name>
<proteinExistence type="predicted"/>
<evidence type="ECO:0000313" key="6">
    <source>
        <dbReference type="Proteomes" id="UP000001595"/>
    </source>
</evidence>
<organism evidence="5 6">
    <name type="scientific">Pongo abelii</name>
    <name type="common">Sumatran orangutan</name>
    <name type="synonym">Pongo pygmaeus abelii</name>
    <dbReference type="NCBI Taxonomy" id="9601"/>
    <lineage>
        <taxon>Eukaryota</taxon>
        <taxon>Metazoa</taxon>
        <taxon>Chordata</taxon>
        <taxon>Craniata</taxon>
        <taxon>Vertebrata</taxon>
        <taxon>Euteleostomi</taxon>
        <taxon>Mammalia</taxon>
        <taxon>Eutheria</taxon>
        <taxon>Euarchontoglires</taxon>
        <taxon>Primates</taxon>
        <taxon>Haplorrhini</taxon>
        <taxon>Catarrhini</taxon>
        <taxon>Hominidae</taxon>
        <taxon>Pongo</taxon>
    </lineage>
</organism>
<dbReference type="PANTHER" id="PTHR13601:SF2">
    <property type="entry name" value="GAMETOGENETIN-BINDING PROTEIN 2"/>
    <property type="match status" value="1"/>
</dbReference>
<accession>A0A8I5YNT2</accession>
<dbReference type="PANTHER" id="PTHR13601">
    <property type="entry name" value="GAMETOGENETIN-BINDING PROTEIN 2"/>
    <property type="match status" value="1"/>
</dbReference>
<keyword evidence="6" id="KW-1185">Reference proteome</keyword>
<dbReference type="Ensembl" id="ENSPPYT00000037593.1">
    <property type="protein sequence ID" value="ENSPPYP00000037490.1"/>
    <property type="gene ID" value="ENSPPYG00000030234.1"/>
</dbReference>
<protein>
    <recommendedName>
        <fullName evidence="2">Gametogenetin-binding protein 2</fullName>
    </recommendedName>
    <alternativeName>
        <fullName evidence="3">Protein ZNF403</fullName>
    </alternativeName>
</protein>
<evidence type="ECO:0000256" key="1">
    <source>
        <dbReference type="ARBA" id="ARBA00003056"/>
    </source>
</evidence>
<evidence type="ECO:0000313" key="5">
    <source>
        <dbReference type="Ensembl" id="ENSPPYP00000037490.1"/>
    </source>
</evidence>
<sequence length="485" mass="55992">MCVWRLFLDAVDGRECHHLVHCYMPQEIIAQPVLNFEVFLFNRFCTDCKNKVLRAYNILIGELDCSKEKGYCAALYEGLRCCPHERHIHVCCETDFIAHLLGRAEPEFAGGRRERHAKTIDIAQEEVLTCLGIHLYERLHRIWQKLRAEEQTWQMLFYLGVDALRKSFEMTVEKVQGISRLEQLCEEFSEEERVRELKQEKKRQKRKNRRKNKCVCDIPTPLQTADEKEVSQEKETDFIENSSCKACGSTEDGNTCVEVIVTNENTSCTCPSSGNLLGSPKIKKGDDSCVHHCEDKEDDGDSCVECWANSEENNTKGKNKKKKKKSKILKCDEHIQKLGSCITDPGNRETSGNTMHTVFHRDKTKDTHPESCCSAEKGGQPLPWFEHRKNVSQFAEPTETLFGPDSGKGAKSLVELLDESECTSDEEIFISQDEIQSFMANNQSFYSNREQYRQHLKEKFNKYCRLHDHKRPICSGWLTRLEQIK</sequence>
<evidence type="ECO:0000256" key="2">
    <source>
        <dbReference type="ARBA" id="ARBA00019230"/>
    </source>
</evidence>
<dbReference type="GO" id="GO:0005634">
    <property type="term" value="C:nucleus"/>
    <property type="evidence" value="ECO:0007669"/>
    <property type="project" value="TreeGrafter"/>
</dbReference>
<evidence type="ECO:0000256" key="3">
    <source>
        <dbReference type="ARBA" id="ARBA00031743"/>
    </source>
</evidence>
<comment type="function">
    <text evidence="1">May be involved in spermatogenesis.</text>
</comment>
<evidence type="ECO:0000256" key="4">
    <source>
        <dbReference type="SAM" id="Coils"/>
    </source>
</evidence>